<dbReference type="Pfam" id="PF12276">
    <property type="entry name" value="DUF3617"/>
    <property type="match status" value="1"/>
</dbReference>
<dbReference type="OrthoDB" id="8536404at2"/>
<gene>
    <name evidence="2" type="ORF">EV671_100887</name>
</gene>
<sequence>MKFPAALLLAGLAAVQFSTLAHAQTMKPGLWEFKQTPQLDPARQAQMAQAQKAMENMPPERRQMMEQMMAQRGVSMNMAGGTMTIKTCVTKEQAERNMAPVTHHGNCSQDVKRSGSVIQTHFVCTDPASEGDATVTLRGNEGFTNEVSVRHQRQGKTEVTKVSGEGRWLGADCGDVQPMKSQAK</sequence>
<dbReference type="InterPro" id="IPR022061">
    <property type="entry name" value="DUF3617"/>
</dbReference>
<proteinExistence type="predicted"/>
<evidence type="ECO:0000256" key="1">
    <source>
        <dbReference type="SAM" id="SignalP"/>
    </source>
</evidence>
<feature type="signal peptide" evidence="1">
    <location>
        <begin position="1"/>
        <end position="23"/>
    </location>
</feature>
<evidence type="ECO:0000313" key="2">
    <source>
        <dbReference type="EMBL" id="TCV00332.1"/>
    </source>
</evidence>
<name>A0A4R3V9W2_ROSSA</name>
<dbReference type="AlphaFoldDB" id="A0A4R3V9W2"/>
<dbReference type="Proteomes" id="UP000295110">
    <property type="component" value="Unassembled WGS sequence"/>
</dbReference>
<organism evidence="2 3">
    <name type="scientific">Roseateles saccharophilus</name>
    <name type="common">Pseudomonas saccharophila</name>
    <dbReference type="NCBI Taxonomy" id="304"/>
    <lineage>
        <taxon>Bacteria</taxon>
        <taxon>Pseudomonadati</taxon>
        <taxon>Pseudomonadota</taxon>
        <taxon>Betaproteobacteria</taxon>
        <taxon>Burkholderiales</taxon>
        <taxon>Sphaerotilaceae</taxon>
        <taxon>Roseateles</taxon>
    </lineage>
</organism>
<evidence type="ECO:0000313" key="3">
    <source>
        <dbReference type="Proteomes" id="UP000295110"/>
    </source>
</evidence>
<accession>A0A4R3V9W2</accession>
<keyword evidence="3" id="KW-1185">Reference proteome</keyword>
<feature type="chain" id="PRO_5020689204" evidence="1">
    <location>
        <begin position="24"/>
        <end position="184"/>
    </location>
</feature>
<dbReference type="RefSeq" id="WP_132570986.1">
    <property type="nucleotide sequence ID" value="NZ_CBCSGL010000008.1"/>
</dbReference>
<keyword evidence="1" id="KW-0732">Signal</keyword>
<comment type="caution">
    <text evidence="2">The sequence shown here is derived from an EMBL/GenBank/DDBJ whole genome shotgun (WGS) entry which is preliminary data.</text>
</comment>
<dbReference type="EMBL" id="SMBU01000008">
    <property type="protein sequence ID" value="TCV00332.1"/>
    <property type="molecule type" value="Genomic_DNA"/>
</dbReference>
<protein>
    <submittedName>
        <fullName evidence="2">Uncharacterized protein DUF3617</fullName>
    </submittedName>
</protein>
<reference evidence="2 3" key="1">
    <citation type="submission" date="2019-03" db="EMBL/GenBank/DDBJ databases">
        <title>Genomic Encyclopedia of Type Strains, Phase IV (KMG-IV): sequencing the most valuable type-strain genomes for metagenomic binning, comparative biology and taxonomic classification.</title>
        <authorList>
            <person name="Goeker M."/>
        </authorList>
    </citation>
    <scope>NUCLEOTIDE SEQUENCE [LARGE SCALE GENOMIC DNA]</scope>
    <source>
        <strain evidence="2 3">DSM 654</strain>
    </source>
</reference>